<name>A0A068WWC1_ECHGR</name>
<reference evidence="2 3" key="1">
    <citation type="journal article" date="2013" name="Nature">
        <title>The genomes of four tapeworm species reveal adaptations to parasitism.</title>
        <authorList>
            <person name="Tsai I.J."/>
            <person name="Zarowiecki M."/>
            <person name="Holroyd N."/>
            <person name="Garciarrubio A."/>
            <person name="Sanchez-Flores A."/>
            <person name="Brooks K.L."/>
            <person name="Tracey A."/>
            <person name="Bobes R.J."/>
            <person name="Fragoso G."/>
            <person name="Sciutto E."/>
            <person name="Aslett M."/>
            <person name="Beasley H."/>
            <person name="Bennett H.M."/>
            <person name="Cai J."/>
            <person name="Camicia F."/>
            <person name="Clark R."/>
            <person name="Cucher M."/>
            <person name="De Silva N."/>
            <person name="Day T.A."/>
            <person name="Deplazes P."/>
            <person name="Estrada K."/>
            <person name="Fernandez C."/>
            <person name="Holland P.W."/>
            <person name="Hou J."/>
            <person name="Hu S."/>
            <person name="Huckvale T."/>
            <person name="Hung S.S."/>
            <person name="Kamenetzky L."/>
            <person name="Keane J.A."/>
            <person name="Kiss F."/>
            <person name="Koziol U."/>
            <person name="Lambert O."/>
            <person name="Liu K."/>
            <person name="Luo X."/>
            <person name="Luo Y."/>
            <person name="Macchiaroli N."/>
            <person name="Nichol S."/>
            <person name="Paps J."/>
            <person name="Parkinson J."/>
            <person name="Pouchkina-Stantcheva N."/>
            <person name="Riddiford N."/>
            <person name="Rosenzvit M."/>
            <person name="Salinas G."/>
            <person name="Wasmuth J.D."/>
            <person name="Zamanian M."/>
            <person name="Zheng Y."/>
            <person name="Cai X."/>
            <person name="Soberon X."/>
            <person name="Olson P.D."/>
            <person name="Laclette J.P."/>
            <person name="Brehm K."/>
            <person name="Berriman M."/>
            <person name="Garciarrubio A."/>
            <person name="Bobes R.J."/>
            <person name="Fragoso G."/>
            <person name="Sanchez-Flores A."/>
            <person name="Estrada K."/>
            <person name="Cevallos M.A."/>
            <person name="Morett E."/>
            <person name="Gonzalez V."/>
            <person name="Portillo T."/>
            <person name="Ochoa-Leyva A."/>
            <person name="Jose M.V."/>
            <person name="Sciutto E."/>
            <person name="Landa A."/>
            <person name="Jimenez L."/>
            <person name="Valdes V."/>
            <person name="Carrero J.C."/>
            <person name="Larralde C."/>
            <person name="Morales-Montor J."/>
            <person name="Limon-Lason J."/>
            <person name="Soberon X."/>
            <person name="Laclette J.P."/>
        </authorList>
    </citation>
    <scope>NUCLEOTIDE SEQUENCE [LARGE SCALE GENOMIC DNA]</scope>
</reference>
<keyword evidence="1" id="KW-0472">Membrane</keyword>
<organism evidence="2">
    <name type="scientific">Echinococcus granulosus</name>
    <name type="common">Hydatid tapeworm</name>
    <dbReference type="NCBI Taxonomy" id="6210"/>
    <lineage>
        <taxon>Eukaryota</taxon>
        <taxon>Metazoa</taxon>
        <taxon>Spiralia</taxon>
        <taxon>Lophotrochozoa</taxon>
        <taxon>Platyhelminthes</taxon>
        <taxon>Cestoda</taxon>
        <taxon>Eucestoda</taxon>
        <taxon>Cyclophyllidea</taxon>
        <taxon>Taeniidae</taxon>
        <taxon>Echinococcus</taxon>
        <taxon>Echinococcus granulosus group</taxon>
    </lineage>
</organism>
<dbReference type="WBParaSite" id="EgrG_001194700">
    <property type="protein sequence ID" value="EgrG_001194700"/>
    <property type="gene ID" value="EgrG_001194700"/>
</dbReference>
<keyword evidence="1" id="KW-0812">Transmembrane</keyword>
<reference evidence="2" key="2">
    <citation type="submission" date="2014-06" db="EMBL/GenBank/DDBJ databases">
        <authorList>
            <person name="Aslett M."/>
        </authorList>
    </citation>
    <scope>NUCLEOTIDE SEQUENCE</scope>
</reference>
<evidence type="ECO:0000313" key="2">
    <source>
        <dbReference type="EMBL" id="CDS22768.1"/>
    </source>
</evidence>
<sequence length="85" mass="9755">MKSPRSCPPLSDRLTLKGIEKLTRLMVDSPSGVLNSRHPRQEAFVPDAEIFKFSIFNFFSSLLLFEIMTSIPSLWICWMTPYCIA</sequence>
<gene>
    <name evidence="2" type="ORF">EgrG_001194700</name>
</gene>
<protein>
    <submittedName>
        <fullName evidence="4">Ovule protein</fullName>
    </submittedName>
</protein>
<evidence type="ECO:0000313" key="3">
    <source>
        <dbReference type="Proteomes" id="UP000492820"/>
    </source>
</evidence>
<keyword evidence="1" id="KW-1133">Transmembrane helix</keyword>
<evidence type="ECO:0000256" key="1">
    <source>
        <dbReference type="SAM" id="Phobius"/>
    </source>
</evidence>
<proteinExistence type="predicted"/>
<dbReference type="AlphaFoldDB" id="A0A068WWC1"/>
<reference evidence="4" key="3">
    <citation type="submission" date="2020-10" db="UniProtKB">
        <authorList>
            <consortium name="WormBaseParasite"/>
        </authorList>
    </citation>
    <scope>IDENTIFICATION</scope>
</reference>
<dbReference type="Proteomes" id="UP000492820">
    <property type="component" value="Unassembled WGS sequence"/>
</dbReference>
<dbReference type="EMBL" id="LK028587">
    <property type="protein sequence ID" value="CDS22768.1"/>
    <property type="molecule type" value="Genomic_DNA"/>
</dbReference>
<evidence type="ECO:0000313" key="4">
    <source>
        <dbReference type="WBParaSite" id="EgrG_001194700"/>
    </source>
</evidence>
<feature type="transmembrane region" description="Helical" evidence="1">
    <location>
        <begin position="55"/>
        <end position="78"/>
    </location>
</feature>
<accession>A0A068WWC1</accession>